<feature type="domain" description="Response regulatory" evidence="5">
    <location>
        <begin position="4"/>
        <end position="120"/>
    </location>
</feature>
<evidence type="ECO:0000313" key="6">
    <source>
        <dbReference type="EMBL" id="TCK85123.1"/>
    </source>
</evidence>
<dbReference type="PRINTS" id="PR00038">
    <property type="entry name" value="HTHLUXR"/>
</dbReference>
<dbReference type="Pfam" id="PF00196">
    <property type="entry name" value="GerE"/>
    <property type="match status" value="1"/>
</dbReference>
<dbReference type="InterPro" id="IPR001789">
    <property type="entry name" value="Sig_transdc_resp-reg_receiver"/>
</dbReference>
<keyword evidence="2" id="KW-0238">DNA-binding</keyword>
<dbReference type="GO" id="GO:0006355">
    <property type="term" value="P:regulation of DNA-templated transcription"/>
    <property type="evidence" value="ECO:0007669"/>
    <property type="project" value="InterPro"/>
</dbReference>
<organism evidence="6 7">
    <name type="scientific">Albibacterium bauzanense</name>
    <dbReference type="NCBI Taxonomy" id="653929"/>
    <lineage>
        <taxon>Bacteria</taxon>
        <taxon>Pseudomonadati</taxon>
        <taxon>Bacteroidota</taxon>
        <taxon>Sphingobacteriia</taxon>
        <taxon>Sphingobacteriales</taxon>
        <taxon>Sphingobacteriaceae</taxon>
        <taxon>Albibacterium</taxon>
    </lineage>
</organism>
<sequence>MTEKILIADDHGIVRLGLSLMIKKLRPSVIIEETDNYRGLLDIIDKKQYDLIILDIKMPNGNFQETLEIIKIKYPKIKVLVFSAQDEQLYAIRYLKMGADGFLHKDSNEERIGKALEKMFDKGSYISSEVKDTMVFNTLNKHVPSQNPIEVLSNREMDIAEKLIKGLTLKDISNDLNIHIASVSTYKTRLFKKLDVQTVPELIEIFRLYDISLS</sequence>
<dbReference type="PANTHER" id="PTHR45566">
    <property type="entry name" value="HTH-TYPE TRANSCRIPTIONAL REGULATOR YHJB-RELATED"/>
    <property type="match status" value="1"/>
</dbReference>
<dbReference type="GO" id="GO:0000160">
    <property type="term" value="P:phosphorelay signal transduction system"/>
    <property type="evidence" value="ECO:0007669"/>
    <property type="project" value="InterPro"/>
</dbReference>
<feature type="modified residue" description="4-aspartylphosphate" evidence="3">
    <location>
        <position position="55"/>
    </location>
</feature>
<evidence type="ECO:0000256" key="3">
    <source>
        <dbReference type="PROSITE-ProRule" id="PRU00169"/>
    </source>
</evidence>
<dbReference type="EMBL" id="SMGO01000001">
    <property type="protein sequence ID" value="TCK85123.1"/>
    <property type="molecule type" value="Genomic_DNA"/>
</dbReference>
<dbReference type="InterPro" id="IPR051015">
    <property type="entry name" value="EvgA-like"/>
</dbReference>
<dbReference type="PROSITE" id="PS50043">
    <property type="entry name" value="HTH_LUXR_2"/>
    <property type="match status" value="1"/>
</dbReference>
<dbReference type="GO" id="GO:0003677">
    <property type="term" value="F:DNA binding"/>
    <property type="evidence" value="ECO:0007669"/>
    <property type="project" value="UniProtKB-KW"/>
</dbReference>
<dbReference type="InterPro" id="IPR011006">
    <property type="entry name" value="CheY-like_superfamily"/>
</dbReference>
<evidence type="ECO:0000313" key="7">
    <source>
        <dbReference type="Proteomes" id="UP000294616"/>
    </source>
</evidence>
<dbReference type="InterPro" id="IPR058245">
    <property type="entry name" value="NreC/VraR/RcsB-like_REC"/>
</dbReference>
<comment type="caution">
    <text evidence="6">The sequence shown here is derived from an EMBL/GenBank/DDBJ whole genome shotgun (WGS) entry which is preliminary data.</text>
</comment>
<keyword evidence="7" id="KW-1185">Reference proteome</keyword>
<evidence type="ECO:0000259" key="5">
    <source>
        <dbReference type="PROSITE" id="PS50110"/>
    </source>
</evidence>
<dbReference type="SMART" id="SM00448">
    <property type="entry name" value="REC"/>
    <property type="match status" value="1"/>
</dbReference>
<dbReference type="SUPFAM" id="SSF52172">
    <property type="entry name" value="CheY-like"/>
    <property type="match status" value="1"/>
</dbReference>
<dbReference type="Gene3D" id="3.40.50.2300">
    <property type="match status" value="1"/>
</dbReference>
<dbReference type="SMART" id="SM00421">
    <property type="entry name" value="HTH_LUXR"/>
    <property type="match status" value="1"/>
</dbReference>
<protein>
    <submittedName>
        <fullName evidence="6">LuxR family two component transcriptional regulator</fullName>
    </submittedName>
</protein>
<dbReference type="SUPFAM" id="SSF46894">
    <property type="entry name" value="C-terminal effector domain of the bipartite response regulators"/>
    <property type="match status" value="1"/>
</dbReference>
<dbReference type="PANTHER" id="PTHR45566:SF1">
    <property type="entry name" value="HTH-TYPE TRANSCRIPTIONAL REGULATOR YHJB-RELATED"/>
    <property type="match status" value="1"/>
</dbReference>
<dbReference type="RefSeq" id="WP_221410175.1">
    <property type="nucleotide sequence ID" value="NZ_SMGO01000001.1"/>
</dbReference>
<reference evidence="6 7" key="1">
    <citation type="submission" date="2019-03" db="EMBL/GenBank/DDBJ databases">
        <title>Genomic Encyclopedia of Archaeal and Bacterial Type Strains, Phase II (KMG-II): from individual species to whole genera.</title>
        <authorList>
            <person name="Goeker M."/>
        </authorList>
    </citation>
    <scope>NUCLEOTIDE SEQUENCE [LARGE SCALE GENOMIC DNA]</scope>
    <source>
        <strain evidence="6 7">DSM 22554</strain>
    </source>
</reference>
<dbReference type="CDD" id="cd06170">
    <property type="entry name" value="LuxR_C_like"/>
    <property type="match status" value="1"/>
</dbReference>
<dbReference type="Proteomes" id="UP000294616">
    <property type="component" value="Unassembled WGS sequence"/>
</dbReference>
<dbReference type="PROSITE" id="PS50110">
    <property type="entry name" value="RESPONSE_REGULATORY"/>
    <property type="match status" value="1"/>
</dbReference>
<evidence type="ECO:0000256" key="2">
    <source>
        <dbReference type="ARBA" id="ARBA00023125"/>
    </source>
</evidence>
<dbReference type="InterPro" id="IPR000792">
    <property type="entry name" value="Tscrpt_reg_LuxR_C"/>
</dbReference>
<name>A0A4R1M5V0_9SPHI</name>
<gene>
    <name evidence="6" type="ORF">C8N28_0421</name>
</gene>
<dbReference type="InterPro" id="IPR016032">
    <property type="entry name" value="Sig_transdc_resp-reg_C-effctor"/>
</dbReference>
<dbReference type="Pfam" id="PF00072">
    <property type="entry name" value="Response_reg"/>
    <property type="match status" value="1"/>
</dbReference>
<dbReference type="AlphaFoldDB" id="A0A4R1M5V0"/>
<evidence type="ECO:0000259" key="4">
    <source>
        <dbReference type="PROSITE" id="PS50043"/>
    </source>
</evidence>
<keyword evidence="1 3" id="KW-0597">Phosphoprotein</keyword>
<accession>A0A4R1M5V0</accession>
<feature type="domain" description="HTH luxR-type" evidence="4">
    <location>
        <begin position="145"/>
        <end position="210"/>
    </location>
</feature>
<evidence type="ECO:0000256" key="1">
    <source>
        <dbReference type="ARBA" id="ARBA00022553"/>
    </source>
</evidence>
<dbReference type="CDD" id="cd17535">
    <property type="entry name" value="REC_NarL-like"/>
    <property type="match status" value="1"/>
</dbReference>
<proteinExistence type="predicted"/>